<proteinExistence type="predicted"/>
<organism evidence="2 3">
    <name type="scientific">Halobacteriovorax marinus</name>
    <dbReference type="NCBI Taxonomy" id="97084"/>
    <lineage>
        <taxon>Bacteria</taxon>
        <taxon>Pseudomonadati</taxon>
        <taxon>Bdellovibrionota</taxon>
        <taxon>Bacteriovoracia</taxon>
        <taxon>Bacteriovoracales</taxon>
        <taxon>Halobacteriovoraceae</taxon>
        <taxon>Halobacteriovorax</taxon>
    </lineage>
</organism>
<evidence type="ECO:0000256" key="1">
    <source>
        <dbReference type="SAM" id="SignalP"/>
    </source>
</evidence>
<dbReference type="Proteomes" id="UP000196531">
    <property type="component" value="Unassembled WGS sequence"/>
</dbReference>
<sequence>MKLVYLIILLIMSGPNLLAQTIGDTALFKIEEQVFYLSSVNKSFSSLDVFRCLKKQSVLMTSLKLSEQDYEVLRPLVSDYKVLRRRQDQLHKIVLLNKILMFSTSVNVSVKENDLQRIGFFKCHKQGKIMSNTLKLLVRAEFLLRDRFLRERDHLVLNENLFEKLRIFYSGINRKLTEQVYFR</sequence>
<dbReference type="EMBL" id="MAAO01000010">
    <property type="protein sequence ID" value="OUR94854.1"/>
    <property type="molecule type" value="Genomic_DNA"/>
</dbReference>
<evidence type="ECO:0000313" key="3">
    <source>
        <dbReference type="Proteomes" id="UP000196531"/>
    </source>
</evidence>
<comment type="caution">
    <text evidence="2">The sequence shown here is derived from an EMBL/GenBank/DDBJ whole genome shotgun (WGS) entry which is preliminary data.</text>
</comment>
<accession>A0A1Y5F3M3</accession>
<name>A0A1Y5F3M3_9BACT</name>
<evidence type="ECO:0008006" key="4">
    <source>
        <dbReference type="Google" id="ProtNLM"/>
    </source>
</evidence>
<keyword evidence="1" id="KW-0732">Signal</keyword>
<protein>
    <recommendedName>
        <fullName evidence="4">DUF4142 domain-containing protein</fullName>
    </recommendedName>
</protein>
<reference evidence="3" key="1">
    <citation type="journal article" date="2017" name="Proc. Natl. Acad. Sci. U.S.A.">
        <title>Simulation of Deepwater Horizon oil plume reveals substrate specialization within a complex community of hydrocarbon-degraders.</title>
        <authorList>
            <person name="Hu P."/>
            <person name="Dubinsky E.A."/>
            <person name="Probst A.J."/>
            <person name="Wang J."/>
            <person name="Sieber C.M.K."/>
            <person name="Tom L.M."/>
            <person name="Gardinali P."/>
            <person name="Banfield J.F."/>
            <person name="Atlas R.M."/>
            <person name="Andersen G.L."/>
        </authorList>
    </citation>
    <scope>NUCLEOTIDE SEQUENCE [LARGE SCALE GENOMIC DNA]</scope>
</reference>
<gene>
    <name evidence="2" type="ORF">A9Q84_17250</name>
</gene>
<dbReference type="AlphaFoldDB" id="A0A1Y5F3M3"/>
<feature type="signal peptide" evidence="1">
    <location>
        <begin position="1"/>
        <end position="19"/>
    </location>
</feature>
<evidence type="ECO:0000313" key="2">
    <source>
        <dbReference type="EMBL" id="OUR94854.1"/>
    </source>
</evidence>
<feature type="chain" id="PRO_5012079611" description="DUF4142 domain-containing protein" evidence="1">
    <location>
        <begin position="20"/>
        <end position="183"/>
    </location>
</feature>